<dbReference type="Pfam" id="PF11127">
    <property type="entry name" value="YgaP-like_TM"/>
    <property type="match status" value="1"/>
</dbReference>
<dbReference type="Gene3D" id="6.10.140.1340">
    <property type="match status" value="1"/>
</dbReference>
<dbReference type="CDD" id="cd00158">
    <property type="entry name" value="RHOD"/>
    <property type="match status" value="1"/>
</dbReference>
<organism evidence="2 3">
    <name type="scientific">Nonomuraea spiralis</name>
    <dbReference type="NCBI Taxonomy" id="46182"/>
    <lineage>
        <taxon>Bacteria</taxon>
        <taxon>Bacillati</taxon>
        <taxon>Actinomycetota</taxon>
        <taxon>Actinomycetes</taxon>
        <taxon>Streptosporangiales</taxon>
        <taxon>Streptosporangiaceae</taxon>
        <taxon>Nonomuraea</taxon>
    </lineage>
</organism>
<dbReference type="InterPro" id="IPR001763">
    <property type="entry name" value="Rhodanese-like_dom"/>
</dbReference>
<dbReference type="Gene3D" id="3.40.250.10">
    <property type="entry name" value="Rhodanese-like domain"/>
    <property type="match status" value="1"/>
</dbReference>
<dbReference type="EMBL" id="JBHMEI010000078">
    <property type="protein sequence ID" value="MFB9208387.1"/>
    <property type="molecule type" value="Genomic_DNA"/>
</dbReference>
<accession>A0ABV5IVU9</accession>
<dbReference type="Proteomes" id="UP001589647">
    <property type="component" value="Unassembled WGS sequence"/>
</dbReference>
<gene>
    <name evidence="2" type="ORF">ACFFV7_44910</name>
</gene>
<keyword evidence="3" id="KW-1185">Reference proteome</keyword>
<evidence type="ECO:0000313" key="3">
    <source>
        <dbReference type="Proteomes" id="UP001589647"/>
    </source>
</evidence>
<sequence>MTAAGNPPNPAAVDTATLRRLLDAGNPPRLIDVRTPGEFDAAHIPGSRNVPLDLLRAHGDVLRAHLDERAVLVCHSGRRAGQAGRVLADAGLPGLRVLAGGISAWQDAGAPLATGKPRWALERQVRLVAGSIVLGSVLTSARLPRAKWVAAGIGAGLTYAALSNTCAMGMLLSRLPYNRGPRTDLTTVLDALATGGR</sequence>
<feature type="domain" description="Rhodanese" evidence="1">
    <location>
        <begin position="24"/>
        <end position="114"/>
    </location>
</feature>
<evidence type="ECO:0000313" key="2">
    <source>
        <dbReference type="EMBL" id="MFB9208387.1"/>
    </source>
</evidence>
<evidence type="ECO:0000259" key="1">
    <source>
        <dbReference type="PROSITE" id="PS50206"/>
    </source>
</evidence>
<proteinExistence type="predicted"/>
<dbReference type="Pfam" id="PF00581">
    <property type="entry name" value="Rhodanese"/>
    <property type="match status" value="1"/>
</dbReference>
<dbReference type="SMART" id="SM00450">
    <property type="entry name" value="RHOD"/>
    <property type="match status" value="1"/>
</dbReference>
<dbReference type="PROSITE" id="PS50206">
    <property type="entry name" value="RHODANESE_3"/>
    <property type="match status" value="1"/>
</dbReference>
<name>A0ABV5IVU9_9ACTN</name>
<comment type="caution">
    <text evidence="2">The sequence shown here is derived from an EMBL/GenBank/DDBJ whole genome shotgun (WGS) entry which is preliminary data.</text>
</comment>
<protein>
    <submittedName>
        <fullName evidence="2">Rhodanese-like domain-containing protein</fullName>
    </submittedName>
</protein>
<dbReference type="PANTHER" id="PTHR44086">
    <property type="entry name" value="THIOSULFATE SULFURTRANSFERASE RDL2, MITOCHONDRIAL-RELATED"/>
    <property type="match status" value="1"/>
</dbReference>
<dbReference type="InterPro" id="IPR036873">
    <property type="entry name" value="Rhodanese-like_dom_sf"/>
</dbReference>
<dbReference type="SUPFAM" id="SSF52821">
    <property type="entry name" value="Rhodanese/Cell cycle control phosphatase"/>
    <property type="match status" value="1"/>
</dbReference>
<dbReference type="InterPro" id="IPR021309">
    <property type="entry name" value="YgaP-like_TM"/>
</dbReference>
<dbReference type="RefSeq" id="WP_189647462.1">
    <property type="nucleotide sequence ID" value="NZ_BMRC01000005.1"/>
</dbReference>
<reference evidence="2 3" key="1">
    <citation type="submission" date="2024-09" db="EMBL/GenBank/DDBJ databases">
        <authorList>
            <person name="Sun Q."/>
            <person name="Mori K."/>
        </authorList>
    </citation>
    <scope>NUCLEOTIDE SEQUENCE [LARGE SCALE GENOMIC DNA]</scope>
    <source>
        <strain evidence="2 3">CCM 3426</strain>
    </source>
</reference>
<dbReference type="PANTHER" id="PTHR44086:SF10">
    <property type="entry name" value="THIOSULFATE SULFURTRANSFERASE_RHODANESE-LIKE DOMAIN-CONTAINING PROTEIN 3"/>
    <property type="match status" value="1"/>
</dbReference>